<organism evidence="3 4">
    <name type="scientific">Mytilus coruscus</name>
    <name type="common">Sea mussel</name>
    <dbReference type="NCBI Taxonomy" id="42192"/>
    <lineage>
        <taxon>Eukaryota</taxon>
        <taxon>Metazoa</taxon>
        <taxon>Spiralia</taxon>
        <taxon>Lophotrochozoa</taxon>
        <taxon>Mollusca</taxon>
        <taxon>Bivalvia</taxon>
        <taxon>Autobranchia</taxon>
        <taxon>Pteriomorphia</taxon>
        <taxon>Mytilida</taxon>
        <taxon>Mytiloidea</taxon>
        <taxon>Mytilidae</taxon>
        <taxon>Mytilinae</taxon>
        <taxon>Mytilus</taxon>
    </lineage>
</organism>
<evidence type="ECO:0000313" key="3">
    <source>
        <dbReference type="EMBL" id="CAC5384131.1"/>
    </source>
</evidence>
<keyword evidence="1" id="KW-1133">Transmembrane helix</keyword>
<protein>
    <recommendedName>
        <fullName evidence="2">MAM domain-containing protein</fullName>
    </recommendedName>
</protein>
<dbReference type="PANTHER" id="PTHR23282:SF101">
    <property type="entry name" value="MAM DOMAIN-CONTAINING PROTEIN"/>
    <property type="match status" value="1"/>
</dbReference>
<evidence type="ECO:0000259" key="2">
    <source>
        <dbReference type="PROSITE" id="PS50060"/>
    </source>
</evidence>
<keyword evidence="4" id="KW-1185">Reference proteome</keyword>
<keyword evidence="1" id="KW-0812">Transmembrane</keyword>
<dbReference type="AlphaFoldDB" id="A0A6J8BL81"/>
<evidence type="ECO:0000256" key="1">
    <source>
        <dbReference type="SAM" id="Phobius"/>
    </source>
</evidence>
<feature type="transmembrane region" description="Helical" evidence="1">
    <location>
        <begin position="487"/>
        <end position="508"/>
    </location>
</feature>
<feature type="domain" description="MAM" evidence="2">
    <location>
        <begin position="90"/>
        <end position="263"/>
    </location>
</feature>
<proteinExistence type="predicted"/>
<sequence length="654" mass="73639">MERTIESYFKGIYHQQTITVGLNEKTFVSNSSIISCVGNTTIKIVDLNVEQYPTTCSEYKWCNLTEEQKNITKRGCNKEKSCSISTIIPSSCLFNGYGHVSILYSCTGTVSYSSTFENGWDGWLIYGINRYLWKFQQGPDRDHTTASALGHYVYTKSSSGSRLNDSTDLLTPRILPSPKQCLTFWYHMQGRHINTLKVFQKSNEHNIELWNKSNNQGNKWNFQSLALQSIGSYKIIFKAIRGNGYEGDIAIDDVFIDNTDCNVTNAGGHYIYLEATDVQKGATSRLISNTIYPGDDVCFTFWYHMYGDNMGTLNVYTKSRNITTRHWSQSGNQGNLWNFANFDIASSEPYTIIFEGICGDNFESDIALDDIIILQRSCSGLIDYTQACHATDESISLASCSKYYLQLNRTRFVFDPEFDNCAAVYQDVQASTGPICNNSDVCTINLSDVIRKDPKCFQSNRLLVEYKCEERVPDDTHKTNVPLETGLVIGMVAAIVLLACGVVCIICLKGRRGLCRKPKENQKNDHRKSVYASNQSESLAVVTVGIQSESLADVTTDIQSESLAGVTAHTNNSSNQCIQLKTEHDAIYCQSEEGTYDISGCNRHKEADGNIYSHTVDDVYDSTIRNRNDDDQEDKYDHFIGQKTEDLYDTSMRT</sequence>
<dbReference type="SMART" id="SM00137">
    <property type="entry name" value="MAM"/>
    <property type="match status" value="2"/>
</dbReference>
<keyword evidence="1" id="KW-0472">Membrane</keyword>
<evidence type="ECO:0000313" key="4">
    <source>
        <dbReference type="Proteomes" id="UP000507470"/>
    </source>
</evidence>
<name>A0A6J8BL81_MYTCO</name>
<dbReference type="EMBL" id="CACVKT020003486">
    <property type="protein sequence ID" value="CAC5384131.1"/>
    <property type="molecule type" value="Genomic_DNA"/>
</dbReference>
<dbReference type="Proteomes" id="UP000507470">
    <property type="component" value="Unassembled WGS sequence"/>
</dbReference>
<dbReference type="GO" id="GO:0016020">
    <property type="term" value="C:membrane"/>
    <property type="evidence" value="ECO:0007669"/>
    <property type="project" value="InterPro"/>
</dbReference>
<dbReference type="InterPro" id="IPR000998">
    <property type="entry name" value="MAM_dom"/>
</dbReference>
<dbReference type="PANTHER" id="PTHR23282">
    <property type="entry name" value="APICAL ENDOSOMAL GLYCOPROTEIN PRECURSOR"/>
    <property type="match status" value="1"/>
</dbReference>
<dbReference type="PROSITE" id="PS00740">
    <property type="entry name" value="MAM_1"/>
    <property type="match status" value="1"/>
</dbReference>
<accession>A0A6J8BL81</accession>
<reference evidence="3 4" key="1">
    <citation type="submission" date="2020-06" db="EMBL/GenBank/DDBJ databases">
        <authorList>
            <person name="Li R."/>
            <person name="Bekaert M."/>
        </authorList>
    </citation>
    <scope>NUCLEOTIDE SEQUENCE [LARGE SCALE GENOMIC DNA]</scope>
    <source>
        <strain evidence="4">wild</strain>
    </source>
</reference>
<gene>
    <name evidence="3" type="ORF">MCOR_19805</name>
</gene>
<dbReference type="OrthoDB" id="412155at2759"/>
<dbReference type="CDD" id="cd06263">
    <property type="entry name" value="MAM"/>
    <property type="match status" value="2"/>
</dbReference>
<dbReference type="Gene3D" id="2.60.120.200">
    <property type="match status" value="2"/>
</dbReference>
<dbReference type="SUPFAM" id="SSF49899">
    <property type="entry name" value="Concanavalin A-like lectins/glucanases"/>
    <property type="match status" value="2"/>
</dbReference>
<dbReference type="InterPro" id="IPR013320">
    <property type="entry name" value="ConA-like_dom_sf"/>
</dbReference>
<feature type="domain" description="MAM" evidence="2">
    <location>
        <begin position="260"/>
        <end position="380"/>
    </location>
</feature>
<dbReference type="PROSITE" id="PS50060">
    <property type="entry name" value="MAM_2"/>
    <property type="match status" value="2"/>
</dbReference>
<dbReference type="InterPro" id="IPR051560">
    <property type="entry name" value="MAM_domain-containing"/>
</dbReference>
<dbReference type="Pfam" id="PF00629">
    <property type="entry name" value="MAM"/>
    <property type="match status" value="2"/>
</dbReference>